<keyword evidence="5 10" id="KW-0132">Cell division</keyword>
<dbReference type="GeneID" id="35804514"/>
<evidence type="ECO:0000256" key="2">
    <source>
        <dbReference type="ARBA" id="ARBA00007379"/>
    </source>
</evidence>
<feature type="domain" description="ABC3 transporter permease C-terminal" evidence="12">
    <location>
        <begin position="175"/>
        <end position="293"/>
    </location>
</feature>
<evidence type="ECO:0000256" key="11">
    <source>
        <dbReference type="SAM" id="Phobius"/>
    </source>
</evidence>
<dbReference type="Proteomes" id="UP000223596">
    <property type="component" value="Unassembled WGS sequence"/>
</dbReference>
<gene>
    <name evidence="14" type="ORF">M972_112646</name>
</gene>
<dbReference type="PIRSF" id="PIRSF003097">
    <property type="entry name" value="FtsX"/>
    <property type="match status" value="1"/>
</dbReference>
<evidence type="ECO:0000256" key="5">
    <source>
        <dbReference type="ARBA" id="ARBA00022618"/>
    </source>
</evidence>
<keyword evidence="8 10" id="KW-0472">Membrane</keyword>
<evidence type="ECO:0000256" key="1">
    <source>
        <dbReference type="ARBA" id="ARBA00004651"/>
    </source>
</evidence>
<dbReference type="PANTHER" id="PTHR47755:SF1">
    <property type="entry name" value="CELL DIVISION PROTEIN FTSX"/>
    <property type="match status" value="1"/>
</dbReference>
<proteinExistence type="inferred from homology"/>
<dbReference type="InterPro" id="IPR004513">
    <property type="entry name" value="FtsX"/>
</dbReference>
<evidence type="ECO:0000256" key="7">
    <source>
        <dbReference type="ARBA" id="ARBA00022989"/>
    </source>
</evidence>
<dbReference type="EMBL" id="PDBW01000001">
    <property type="protein sequence ID" value="PFH03827.1"/>
    <property type="molecule type" value="Genomic_DNA"/>
</dbReference>
<keyword evidence="6 11" id="KW-0812">Transmembrane</keyword>
<evidence type="ECO:0000256" key="4">
    <source>
        <dbReference type="ARBA" id="ARBA00022475"/>
    </source>
</evidence>
<reference evidence="14 15" key="1">
    <citation type="submission" date="2017-09" db="EMBL/GenBank/DDBJ databases">
        <title>Evaluation of Pacific Biosciences Sequencing Technology to Finishing C. thermocellum Genome Sequences.</title>
        <authorList>
            <person name="Brown S."/>
        </authorList>
    </citation>
    <scope>NUCLEOTIDE SEQUENCE [LARGE SCALE GENOMIC DNA]</scope>
    <source>
        <strain evidence="14 15">AD2</strain>
    </source>
</reference>
<dbReference type="InterPro" id="IPR003838">
    <property type="entry name" value="ABC3_permease_C"/>
</dbReference>
<evidence type="ECO:0000256" key="6">
    <source>
        <dbReference type="ARBA" id="ARBA00022692"/>
    </source>
</evidence>
<keyword evidence="9 10" id="KW-0131">Cell cycle</keyword>
<sequence>MKLRTTKYIIKEGFVNTYRNVLMSLASMGVVSASLIILGFFLVMTANIEHNTRFLKEQPEMQVFCNPNLDDYQVGMLQWTISRDERIESYQMVDKAAAFEKAKEMLGEDKEILEGLDESIMPVSFIIKLKNSKDYEEVVERYKNYPGVDSVQYSQKAIDFVNKILRILQIGSTTLIIILSAIAVFIISNTIKLTVFARRREINIMKYIGATDWFIRWPFIVEGVIIGLVGAFISFVIIYLVYRIGGSSIVNDMAMLELVSMRDMSFKLISIFCMMGAFVGALGSVISIQKYLRV</sequence>
<dbReference type="GO" id="GO:0005886">
    <property type="term" value="C:plasma membrane"/>
    <property type="evidence" value="ECO:0007669"/>
    <property type="project" value="UniProtKB-SubCell"/>
</dbReference>
<evidence type="ECO:0000259" key="12">
    <source>
        <dbReference type="Pfam" id="PF02687"/>
    </source>
</evidence>
<dbReference type="Gene3D" id="3.30.70.3040">
    <property type="match status" value="1"/>
</dbReference>
<protein>
    <recommendedName>
        <fullName evidence="3 10">Cell division protein FtsX</fullName>
    </recommendedName>
</protein>
<evidence type="ECO:0000256" key="8">
    <source>
        <dbReference type="ARBA" id="ARBA00023136"/>
    </source>
</evidence>
<dbReference type="Pfam" id="PF02687">
    <property type="entry name" value="FtsX"/>
    <property type="match status" value="1"/>
</dbReference>
<dbReference type="InterPro" id="IPR058204">
    <property type="entry name" value="FtsX_firmicutes-type"/>
</dbReference>
<evidence type="ECO:0000256" key="3">
    <source>
        <dbReference type="ARBA" id="ARBA00021907"/>
    </source>
</evidence>
<evidence type="ECO:0000259" key="13">
    <source>
        <dbReference type="Pfam" id="PF18075"/>
    </source>
</evidence>
<name>A0AB36TIU0_ACETH</name>
<evidence type="ECO:0000313" key="15">
    <source>
        <dbReference type="Proteomes" id="UP000223596"/>
    </source>
</evidence>
<comment type="subcellular location">
    <subcellularLocation>
        <location evidence="1">Cell membrane</location>
        <topology evidence="1">Multi-pass membrane protein</topology>
    </subcellularLocation>
</comment>
<keyword evidence="4 10" id="KW-1003">Cell membrane</keyword>
<comment type="similarity">
    <text evidence="2 10">Belongs to the ABC-4 integral membrane protein family. FtsX subfamily.</text>
</comment>
<dbReference type="NCBIfam" id="NF038347">
    <property type="entry name" value="FtsX_Gpos"/>
    <property type="match status" value="1"/>
</dbReference>
<accession>A0AB36TIU0</accession>
<dbReference type="AlphaFoldDB" id="A0AB36TIU0"/>
<comment type="caution">
    <text evidence="14">The sequence shown here is derived from an EMBL/GenBank/DDBJ whole genome shotgun (WGS) entry which is preliminary data.</text>
</comment>
<dbReference type="InterPro" id="IPR040690">
    <property type="entry name" value="FtsX_ECD"/>
</dbReference>
<evidence type="ECO:0000256" key="9">
    <source>
        <dbReference type="ARBA" id="ARBA00023306"/>
    </source>
</evidence>
<feature type="transmembrane region" description="Helical" evidence="11">
    <location>
        <begin position="217"/>
        <end position="244"/>
    </location>
</feature>
<feature type="domain" description="FtsX extracellular" evidence="13">
    <location>
        <begin position="60"/>
        <end position="151"/>
    </location>
</feature>
<evidence type="ECO:0000313" key="14">
    <source>
        <dbReference type="EMBL" id="PFH03827.1"/>
    </source>
</evidence>
<comment type="function">
    <text evidence="10">Part of the ABC transporter FtsEX involved in asymmetric cellular division facilitating the initiation of sporulation.</text>
</comment>
<dbReference type="RefSeq" id="WP_003513814.1">
    <property type="nucleotide sequence ID" value="NZ_CP013828.1"/>
</dbReference>
<dbReference type="Pfam" id="PF18075">
    <property type="entry name" value="FtsX_ECD"/>
    <property type="match status" value="1"/>
</dbReference>
<feature type="transmembrane region" description="Helical" evidence="11">
    <location>
        <begin position="175"/>
        <end position="196"/>
    </location>
</feature>
<feature type="transmembrane region" description="Helical" evidence="11">
    <location>
        <begin position="264"/>
        <end position="288"/>
    </location>
</feature>
<feature type="transmembrane region" description="Helical" evidence="11">
    <location>
        <begin position="21"/>
        <end position="44"/>
    </location>
</feature>
<evidence type="ECO:0000256" key="10">
    <source>
        <dbReference type="PIRNR" id="PIRNR003097"/>
    </source>
</evidence>
<organism evidence="14 15">
    <name type="scientific">Acetivibrio thermocellus AD2</name>
    <dbReference type="NCBI Taxonomy" id="1138384"/>
    <lineage>
        <taxon>Bacteria</taxon>
        <taxon>Bacillati</taxon>
        <taxon>Bacillota</taxon>
        <taxon>Clostridia</taxon>
        <taxon>Eubacteriales</taxon>
        <taxon>Oscillospiraceae</taxon>
        <taxon>Acetivibrio</taxon>
    </lineage>
</organism>
<dbReference type="PANTHER" id="PTHR47755">
    <property type="entry name" value="CELL DIVISION PROTEIN FTSX"/>
    <property type="match status" value="1"/>
</dbReference>
<keyword evidence="7 11" id="KW-1133">Transmembrane helix</keyword>
<dbReference type="GO" id="GO:0051301">
    <property type="term" value="P:cell division"/>
    <property type="evidence" value="ECO:0007669"/>
    <property type="project" value="UniProtKB-KW"/>
</dbReference>